<dbReference type="AlphaFoldDB" id="A0A3S2PGG3"/>
<protein>
    <recommendedName>
        <fullName evidence="2">Ubiquitin-like domain-containing protein</fullName>
    </recommendedName>
</protein>
<feature type="compositionally biased region" description="Basic residues" evidence="1">
    <location>
        <begin position="1"/>
        <end position="11"/>
    </location>
</feature>
<dbReference type="PROSITE" id="PS50053">
    <property type="entry name" value="UBIQUITIN_2"/>
    <property type="match status" value="1"/>
</dbReference>
<dbReference type="SUPFAM" id="SSF54236">
    <property type="entry name" value="Ubiquitin-like"/>
    <property type="match status" value="1"/>
</dbReference>
<keyword evidence="4" id="KW-1185">Reference proteome</keyword>
<reference evidence="3 4" key="2">
    <citation type="submission" date="2019-01" db="EMBL/GenBank/DDBJ databases">
        <title>A chromosome length genome reference of the Java medaka (oryzias javanicus).</title>
        <authorList>
            <person name="Herpin A."/>
            <person name="Takehana Y."/>
            <person name="Naruse K."/>
            <person name="Ansai S."/>
            <person name="Kawaguchi M."/>
        </authorList>
    </citation>
    <scope>NUCLEOTIDE SEQUENCE [LARGE SCALE GENOMIC DNA]</scope>
    <source>
        <strain evidence="3">RS831</strain>
        <tissue evidence="3">Whole body</tissue>
    </source>
</reference>
<dbReference type="Proteomes" id="UP000283210">
    <property type="component" value="Chromosome 18"/>
</dbReference>
<proteinExistence type="predicted"/>
<feature type="region of interest" description="Disordered" evidence="1">
    <location>
        <begin position="1"/>
        <end position="27"/>
    </location>
</feature>
<feature type="non-terminal residue" evidence="3">
    <location>
        <position position="1"/>
    </location>
</feature>
<organism evidence="3 4">
    <name type="scientific">Oryzias javanicus</name>
    <name type="common">Javanese ricefish</name>
    <name type="synonym">Aplocheilus javanicus</name>
    <dbReference type="NCBI Taxonomy" id="123683"/>
    <lineage>
        <taxon>Eukaryota</taxon>
        <taxon>Metazoa</taxon>
        <taxon>Chordata</taxon>
        <taxon>Craniata</taxon>
        <taxon>Vertebrata</taxon>
        <taxon>Euteleostomi</taxon>
        <taxon>Actinopterygii</taxon>
        <taxon>Neopterygii</taxon>
        <taxon>Teleostei</taxon>
        <taxon>Neoteleostei</taxon>
        <taxon>Acanthomorphata</taxon>
        <taxon>Ovalentaria</taxon>
        <taxon>Atherinomorphae</taxon>
        <taxon>Beloniformes</taxon>
        <taxon>Adrianichthyidae</taxon>
        <taxon>Oryziinae</taxon>
        <taxon>Oryzias</taxon>
    </lineage>
</organism>
<reference evidence="3 4" key="1">
    <citation type="submission" date="2018-11" db="EMBL/GenBank/DDBJ databases">
        <authorList>
            <person name="Lopez-Roques C."/>
            <person name="Donnadieu C."/>
            <person name="Bouchez O."/>
            <person name="Klopp C."/>
            <person name="Cabau C."/>
            <person name="Zahm M."/>
        </authorList>
    </citation>
    <scope>NUCLEOTIDE SEQUENCE [LARGE SCALE GENOMIC DNA]</scope>
    <source>
        <strain evidence="3">RS831</strain>
        <tissue evidence="3">Whole body</tissue>
    </source>
</reference>
<accession>A0A3S2PGG3</accession>
<dbReference type="InterPro" id="IPR000626">
    <property type="entry name" value="Ubiquitin-like_dom"/>
</dbReference>
<dbReference type="Gene3D" id="3.10.20.90">
    <property type="entry name" value="Phosphatidylinositol 3-kinase Catalytic Subunit, Chain A, domain 1"/>
    <property type="match status" value="1"/>
</dbReference>
<evidence type="ECO:0000313" key="3">
    <source>
        <dbReference type="EMBL" id="RVE60470.1"/>
    </source>
</evidence>
<evidence type="ECO:0000256" key="1">
    <source>
        <dbReference type="SAM" id="MobiDB-lite"/>
    </source>
</evidence>
<name>A0A3S2PGG3_ORYJA</name>
<evidence type="ECO:0000259" key="2">
    <source>
        <dbReference type="PROSITE" id="PS50053"/>
    </source>
</evidence>
<sequence length="139" mass="15095">KNPKNHVLQKRAIKEPAGPEELTPSEEERELAMVADGGVCVAYRPAEPLYKPGVQLNMCTPDGGMVPVNLTESEEEFGKLFVQDLLRKLQALAGNPAQISPETTLVFKGEKLEPNSKPLGEYGLKSKSSIQMVVKVHGG</sequence>
<feature type="domain" description="Ubiquitin-like" evidence="2">
    <location>
        <begin position="105"/>
        <end position="139"/>
    </location>
</feature>
<evidence type="ECO:0000313" key="4">
    <source>
        <dbReference type="Proteomes" id="UP000283210"/>
    </source>
</evidence>
<dbReference type="EMBL" id="CM012454">
    <property type="protein sequence ID" value="RVE60470.1"/>
    <property type="molecule type" value="Genomic_DNA"/>
</dbReference>
<gene>
    <name evidence="3" type="ORF">OJAV_G00181050</name>
</gene>
<dbReference type="InterPro" id="IPR029071">
    <property type="entry name" value="Ubiquitin-like_domsf"/>
</dbReference>